<dbReference type="AlphaFoldDB" id="A0A7S8HCX0"/>
<dbReference type="Proteomes" id="UP000593594">
    <property type="component" value="Chromosome"/>
</dbReference>
<organism evidence="1 2">
    <name type="scientific">Kaustia mangrovi</name>
    <dbReference type="NCBI Taxonomy" id="2593653"/>
    <lineage>
        <taxon>Bacteria</taxon>
        <taxon>Pseudomonadati</taxon>
        <taxon>Pseudomonadota</taxon>
        <taxon>Alphaproteobacteria</taxon>
        <taxon>Hyphomicrobiales</taxon>
        <taxon>Parvibaculaceae</taxon>
        <taxon>Kaustia</taxon>
    </lineage>
</organism>
<accession>A0A7S8HCX0</accession>
<proteinExistence type="predicted"/>
<protein>
    <submittedName>
        <fullName evidence="1">Uncharacterized protein</fullName>
    </submittedName>
</protein>
<sequence length="66" mass="7239">MGGSAWSPPDYPPVGCCHWLTGDVRDGTATWCGATVTNSPSSLLQRRYCREHAAMAIRPDEKETDE</sequence>
<dbReference type="EMBL" id="CP058214">
    <property type="protein sequence ID" value="QPC44025.1"/>
    <property type="molecule type" value="Genomic_DNA"/>
</dbReference>
<reference evidence="1 2" key="1">
    <citation type="submission" date="2020-06" db="EMBL/GenBank/DDBJ databases">
        <title>Genome sequence of 2 isolates from Red Sea Mangroves.</title>
        <authorList>
            <person name="Sefrji F."/>
            <person name="Michoud G."/>
            <person name="Merlino G."/>
            <person name="Daffonchio D."/>
        </authorList>
    </citation>
    <scope>NUCLEOTIDE SEQUENCE [LARGE SCALE GENOMIC DNA]</scope>
    <source>
        <strain evidence="1 2">R1DC25</strain>
    </source>
</reference>
<dbReference type="RefSeq" id="WP_213161387.1">
    <property type="nucleotide sequence ID" value="NZ_CP058214.1"/>
</dbReference>
<gene>
    <name evidence="1" type="ORF">HW532_15795</name>
</gene>
<dbReference type="KEGG" id="kmn:HW532_15795"/>
<keyword evidence="2" id="KW-1185">Reference proteome</keyword>
<evidence type="ECO:0000313" key="2">
    <source>
        <dbReference type="Proteomes" id="UP000593594"/>
    </source>
</evidence>
<name>A0A7S8HCX0_9HYPH</name>
<evidence type="ECO:0000313" key="1">
    <source>
        <dbReference type="EMBL" id="QPC44025.1"/>
    </source>
</evidence>